<accession>A0A653D3W3</accession>
<evidence type="ECO:0000256" key="1">
    <source>
        <dbReference type="PROSITE-ProRule" id="PRU00325"/>
    </source>
</evidence>
<feature type="domain" description="SWIM-type" evidence="2">
    <location>
        <begin position="64"/>
        <end position="99"/>
    </location>
</feature>
<name>A0A653D3W3_CALMS</name>
<dbReference type="InterPro" id="IPR011604">
    <property type="entry name" value="PDDEXK-like_dom_sf"/>
</dbReference>
<dbReference type="PANTHER" id="PTHR39953:SF1">
    <property type="entry name" value="RE54151P"/>
    <property type="match status" value="1"/>
</dbReference>
<gene>
    <name evidence="3" type="ORF">CALMAC_LOCUS14064</name>
</gene>
<dbReference type="Pfam" id="PF09588">
    <property type="entry name" value="YqaJ"/>
    <property type="match status" value="1"/>
</dbReference>
<organism evidence="3 4">
    <name type="scientific">Callosobruchus maculatus</name>
    <name type="common">Southern cowpea weevil</name>
    <name type="synonym">Pulse bruchid</name>
    <dbReference type="NCBI Taxonomy" id="64391"/>
    <lineage>
        <taxon>Eukaryota</taxon>
        <taxon>Metazoa</taxon>
        <taxon>Ecdysozoa</taxon>
        <taxon>Arthropoda</taxon>
        <taxon>Hexapoda</taxon>
        <taxon>Insecta</taxon>
        <taxon>Pterygota</taxon>
        <taxon>Neoptera</taxon>
        <taxon>Endopterygota</taxon>
        <taxon>Coleoptera</taxon>
        <taxon>Polyphaga</taxon>
        <taxon>Cucujiformia</taxon>
        <taxon>Chrysomeloidea</taxon>
        <taxon>Chrysomelidae</taxon>
        <taxon>Bruchinae</taxon>
        <taxon>Bruchini</taxon>
        <taxon>Callosobruchus</taxon>
    </lineage>
</organism>
<evidence type="ECO:0000259" key="2">
    <source>
        <dbReference type="PROSITE" id="PS50966"/>
    </source>
</evidence>
<evidence type="ECO:0000313" key="3">
    <source>
        <dbReference type="EMBL" id="VEN54642.1"/>
    </source>
</evidence>
<dbReference type="InterPro" id="IPR011335">
    <property type="entry name" value="Restrct_endonuc-II-like"/>
</dbReference>
<proteinExistence type="predicted"/>
<dbReference type="PANTHER" id="PTHR39953">
    <property type="entry name" value="RE54151P"/>
    <property type="match status" value="1"/>
</dbReference>
<keyword evidence="1" id="KW-0479">Metal-binding</keyword>
<evidence type="ECO:0000313" key="4">
    <source>
        <dbReference type="Proteomes" id="UP000410492"/>
    </source>
</evidence>
<dbReference type="Gene3D" id="3.90.320.10">
    <property type="match status" value="1"/>
</dbReference>
<protein>
    <recommendedName>
        <fullName evidence="2">SWIM-type domain-containing protein</fullName>
    </recommendedName>
</protein>
<dbReference type="SUPFAM" id="SSF52980">
    <property type="entry name" value="Restriction endonuclease-like"/>
    <property type="match status" value="1"/>
</dbReference>
<reference evidence="3 4" key="1">
    <citation type="submission" date="2019-01" db="EMBL/GenBank/DDBJ databases">
        <authorList>
            <person name="Sayadi A."/>
        </authorList>
    </citation>
    <scope>NUCLEOTIDE SEQUENCE [LARGE SCALE GENOMIC DNA]</scope>
</reference>
<dbReference type="GO" id="GO:0008270">
    <property type="term" value="F:zinc ion binding"/>
    <property type="evidence" value="ECO:0007669"/>
    <property type="project" value="UniProtKB-KW"/>
</dbReference>
<sequence>MTSKRVVTFSAVGDFFKNNMSQLQRGENSYESGNVVKMLFDAEVSPALLKGEVSASMKKRTYKEEISYDFEDGIVAAKCTCPRGLAVCHHMAALCILAHHNVSITDKTCLWSKRKTSEEEQTTKIKDIYHPKNPGYTAAQRKASPSEIEAFKNSLGENTPVGFSWWLLPEPSNDIKFLPNIEEIIFSNEYTSAPDKNLYFRQKCSLTDESIRHVERLTIGQTNNANWLVARKYRTTSSKFGAVISACLRKKYPPSLFKGLLEGYDLSGVQAIPWGRENETTAIAKFQEVTGLHVDPAGFCLDKCGFLGTSPDGYVSERCIIEVKCPFKYRNEEHLTSALSKDKNYIISFDNSMWIINEKHNYYHQIQGELHITGRDMCYLVVWIPHDVVILRVSRNDEWMPNMNTLKSFYLEK</sequence>
<dbReference type="InterPro" id="IPR007527">
    <property type="entry name" value="Znf_SWIM"/>
</dbReference>
<dbReference type="AlphaFoldDB" id="A0A653D3W3"/>
<keyword evidence="4" id="KW-1185">Reference proteome</keyword>
<dbReference type="CDD" id="cd22343">
    <property type="entry name" value="PDDEXK_lambda_exonuclease-like"/>
    <property type="match status" value="1"/>
</dbReference>
<dbReference type="EMBL" id="CAACVG010009963">
    <property type="protein sequence ID" value="VEN54642.1"/>
    <property type="molecule type" value="Genomic_DNA"/>
</dbReference>
<dbReference type="Proteomes" id="UP000410492">
    <property type="component" value="Unassembled WGS sequence"/>
</dbReference>
<feature type="non-terminal residue" evidence="3">
    <location>
        <position position="413"/>
    </location>
</feature>
<keyword evidence="1" id="KW-0863">Zinc-finger</keyword>
<dbReference type="InterPro" id="IPR019080">
    <property type="entry name" value="YqaJ_viral_recombinase"/>
</dbReference>
<dbReference type="PROSITE" id="PS50966">
    <property type="entry name" value="ZF_SWIM"/>
    <property type="match status" value="1"/>
</dbReference>
<dbReference type="GO" id="GO:0006281">
    <property type="term" value="P:DNA repair"/>
    <property type="evidence" value="ECO:0007669"/>
    <property type="project" value="UniProtKB-ARBA"/>
</dbReference>
<dbReference type="OrthoDB" id="6108535at2759"/>
<keyword evidence="1" id="KW-0862">Zinc</keyword>